<evidence type="ECO:0000256" key="1">
    <source>
        <dbReference type="SAM" id="MobiDB-lite"/>
    </source>
</evidence>
<feature type="region of interest" description="Disordered" evidence="1">
    <location>
        <begin position="58"/>
        <end position="122"/>
    </location>
</feature>
<feature type="compositionally biased region" description="Polar residues" evidence="1">
    <location>
        <begin position="314"/>
        <end position="325"/>
    </location>
</feature>
<dbReference type="PANTHER" id="PTHR38004">
    <property type="entry name" value="PROLINE-RICH PROTEIN 33"/>
    <property type="match status" value="1"/>
</dbReference>
<feature type="compositionally biased region" description="Low complexity" evidence="1">
    <location>
        <begin position="352"/>
        <end position="363"/>
    </location>
</feature>
<feature type="compositionally biased region" description="Low complexity" evidence="1">
    <location>
        <begin position="267"/>
        <end position="285"/>
    </location>
</feature>
<feature type="compositionally biased region" description="Polar residues" evidence="1">
    <location>
        <begin position="223"/>
        <end position="233"/>
    </location>
</feature>
<dbReference type="AlphaFoldDB" id="A0A8B9Z5B9"/>
<evidence type="ECO:0000313" key="3">
    <source>
        <dbReference type="Proteomes" id="UP000694555"/>
    </source>
</evidence>
<dbReference type="PANTHER" id="PTHR38004:SF1">
    <property type="entry name" value="PROLINE-RICH PROTEIN 33"/>
    <property type="match status" value="1"/>
</dbReference>
<feature type="compositionally biased region" description="Polar residues" evidence="1">
    <location>
        <begin position="165"/>
        <end position="183"/>
    </location>
</feature>
<feature type="compositionally biased region" description="Basic and acidic residues" evidence="1">
    <location>
        <begin position="436"/>
        <end position="451"/>
    </location>
</feature>
<dbReference type="InterPro" id="IPR028004">
    <property type="entry name" value="DUF4643"/>
</dbReference>
<feature type="compositionally biased region" description="Low complexity" evidence="1">
    <location>
        <begin position="85"/>
        <end position="108"/>
    </location>
</feature>
<keyword evidence="3" id="KW-1185">Reference proteome</keyword>
<dbReference type="Proteomes" id="UP000694555">
    <property type="component" value="Unplaced"/>
</dbReference>
<evidence type="ECO:0008006" key="4">
    <source>
        <dbReference type="Google" id="ProtNLM"/>
    </source>
</evidence>
<accession>A0A8B9Z5B9</accession>
<organism evidence="2 3">
    <name type="scientific">Buteo japonicus</name>
    <dbReference type="NCBI Taxonomy" id="224669"/>
    <lineage>
        <taxon>Eukaryota</taxon>
        <taxon>Metazoa</taxon>
        <taxon>Chordata</taxon>
        <taxon>Craniata</taxon>
        <taxon>Vertebrata</taxon>
        <taxon>Euteleostomi</taxon>
        <taxon>Archelosauria</taxon>
        <taxon>Archosauria</taxon>
        <taxon>Dinosauria</taxon>
        <taxon>Saurischia</taxon>
        <taxon>Theropoda</taxon>
        <taxon>Coelurosauria</taxon>
        <taxon>Aves</taxon>
        <taxon>Neognathae</taxon>
        <taxon>Neoaves</taxon>
        <taxon>Telluraves</taxon>
        <taxon>Accipitrimorphae</taxon>
        <taxon>Accipitriformes</taxon>
        <taxon>Accipitridae</taxon>
        <taxon>Accipitrinae</taxon>
        <taxon>Buteo</taxon>
    </lineage>
</organism>
<name>A0A8B9Z5B9_9AVES</name>
<dbReference type="Ensembl" id="ENSBJAT00000003746.1">
    <property type="protein sequence ID" value="ENSBJAP00000003657.1"/>
    <property type="gene ID" value="ENSBJAG00000002648.1"/>
</dbReference>
<evidence type="ECO:0000313" key="2">
    <source>
        <dbReference type="Ensembl" id="ENSBJAP00000003657.1"/>
    </source>
</evidence>
<feature type="region of interest" description="Disordered" evidence="1">
    <location>
        <begin position="152"/>
        <end position="459"/>
    </location>
</feature>
<feature type="region of interest" description="Disordered" evidence="1">
    <location>
        <begin position="22"/>
        <end position="41"/>
    </location>
</feature>
<reference evidence="2" key="1">
    <citation type="submission" date="2025-08" db="UniProtKB">
        <authorList>
            <consortium name="Ensembl"/>
        </authorList>
    </citation>
    <scope>IDENTIFICATION</scope>
</reference>
<feature type="compositionally biased region" description="Low complexity" evidence="1">
    <location>
        <begin position="381"/>
        <end position="394"/>
    </location>
</feature>
<protein>
    <recommendedName>
        <fullName evidence="4">Proline-rich protein 33-like</fullName>
    </recommendedName>
</protein>
<feature type="compositionally biased region" description="Polar residues" evidence="1">
    <location>
        <begin position="62"/>
        <end position="74"/>
    </location>
</feature>
<dbReference type="Pfam" id="PF15485">
    <property type="entry name" value="DUF4643"/>
    <property type="match status" value="1"/>
</dbReference>
<reference evidence="2" key="2">
    <citation type="submission" date="2025-09" db="UniProtKB">
        <authorList>
            <consortium name="Ensembl"/>
        </authorList>
    </citation>
    <scope>IDENTIFICATION</scope>
</reference>
<proteinExistence type="predicted"/>
<sequence>METSYTSEMTMLITVSSSIQPAPIHHHLSPPPTLPKPGKDNLRLQRLLKKAAKKNAILASEQAKSFRSSLSPVNEASPDLEHNESTPPAETPETTAATPETTAATSASLPTRLSIKPITHRISSPFRKSKPFTLKVTEQRRIAEHLMLTTSPAVPLLHKPGAPKTPQQPEGTDTHLPSPQHPSISVFPQPPPSSTPSKERAPEVTYVTKVHAYFHSVKPPRAKTSTSNQTQETVSHEDKRPLSPAPETRYSEPPPGQIPTLLDDSKAMAPALEPPLLSAAEAEPPNEAPMPAPTEESIKAPSPKPSPSDAHSDQPMTHGSDTKISGSEIAPELPKQDGNIPKLLTPSTPWRQAHPATATPAQADSTVATSTDTEAERIIQPQLTPSLPNTSPPLKAEPAPSPVEAARPPGANASGWHRLRKQLMVQPEAPNFPEPEPEKLGQEEGNKEKDSSQPTGQECRLFKSRATRMWDAILYQMSVNKERKQQAEEKKLQKEERNFLPRRLPILLHKPRFDARKLKELAAKPMTKITSAFEVSQFRPKAAEEHSKSFNRMASGWSVN</sequence>